<sequence length="595" mass="69156">MRRQKYNYFDDDPEEEKLQEEVQELVDEFTESQEQAPTLIEHKPKKHSVIHKIIGFFKSIFLGLVLLVTNTYKSIKKDIDDTAEEARVEKLKEQYEEELEADGEAPEQAEHEADLMYAESEEEILQRRTMSPWLRAIIVFLVAIVLIVVIIVTAVMNSANAVNSRHHEFEKDANKVYTQYTEKYGIANYKYMGEYEVKGYMLTGVCIVREVDFDDNGKSELLICYNDNDEYYEDVWGYKGNDFEQLYHKKVPQSSNRNDDIWVSIYSNGKAFYLAEHSASDLSKVTLFKLSGGKFKKKATAVYNTEKYSFAMKSRNVTDCFERIKFAVLRENAASTTVDRTLDATDSYAEKTTKKHIQASTDTAKSAYHAIVKEYTAKYGEAKLETSAKMPYISGLAGVNLVDFDGDGQDELMLIYKRSVSERDEDYEGNYVSVEKEKYYCDIYSWNGHNAIQVYQDDGIGNLYNDEDSAYYILKKDGDRYFYCTNKFKSSDYGRFVSATSKMMRFNGQSFEQQFKASYETEYGYTKYYIDNEREYKNSFTENGGYTVPFFDGENEFDNSKWNVCFMKGDKEQLNNIKLQLEKTQNTIKSLRQKD</sequence>
<evidence type="ECO:0000313" key="3">
    <source>
        <dbReference type="EMBL" id="SJZ33717.1"/>
    </source>
</evidence>
<feature type="transmembrane region" description="Helical" evidence="2">
    <location>
        <begin position="133"/>
        <end position="156"/>
    </location>
</feature>
<organism evidence="3 4">
    <name type="scientific">Eubacterium coprostanoligenes</name>
    <dbReference type="NCBI Taxonomy" id="290054"/>
    <lineage>
        <taxon>Bacteria</taxon>
        <taxon>Bacillati</taxon>
        <taxon>Bacillota</taxon>
        <taxon>Clostridia</taxon>
        <taxon>Eubacteriales</taxon>
        <taxon>Eubacteriaceae</taxon>
        <taxon>Eubacterium</taxon>
    </lineage>
</organism>
<keyword evidence="4" id="KW-1185">Reference proteome</keyword>
<dbReference type="AlphaFoldDB" id="A0A1T4JUH1"/>
<keyword evidence="2" id="KW-0472">Membrane</keyword>
<keyword evidence="2" id="KW-0812">Transmembrane</keyword>
<protein>
    <submittedName>
        <fullName evidence="3">Uncharacterized protein</fullName>
    </submittedName>
</protein>
<keyword evidence="2" id="KW-1133">Transmembrane helix</keyword>
<evidence type="ECO:0000256" key="2">
    <source>
        <dbReference type="SAM" id="Phobius"/>
    </source>
</evidence>
<feature type="coiled-coil region" evidence="1">
    <location>
        <begin position="567"/>
        <end position="594"/>
    </location>
</feature>
<evidence type="ECO:0000313" key="4">
    <source>
        <dbReference type="Proteomes" id="UP000190657"/>
    </source>
</evidence>
<dbReference type="Proteomes" id="UP000190657">
    <property type="component" value="Unassembled WGS sequence"/>
</dbReference>
<reference evidence="3 4" key="1">
    <citation type="submission" date="2017-02" db="EMBL/GenBank/DDBJ databases">
        <authorList>
            <person name="Peterson S.W."/>
        </authorList>
    </citation>
    <scope>NUCLEOTIDE SEQUENCE [LARGE SCALE GENOMIC DNA]</scope>
    <source>
        <strain evidence="3 4">ATCC 51222</strain>
    </source>
</reference>
<keyword evidence="1" id="KW-0175">Coiled coil</keyword>
<proteinExistence type="predicted"/>
<accession>A0A1T4JUH1</accession>
<gene>
    <name evidence="3" type="ORF">SAMN02745114_00104</name>
</gene>
<dbReference type="OrthoDB" id="2065285at2"/>
<dbReference type="RefSeq" id="WP_078767620.1">
    <property type="nucleotide sequence ID" value="NZ_FUWW01000001.1"/>
</dbReference>
<evidence type="ECO:0000256" key="1">
    <source>
        <dbReference type="SAM" id="Coils"/>
    </source>
</evidence>
<dbReference type="EMBL" id="FUWW01000001">
    <property type="protein sequence ID" value="SJZ33717.1"/>
    <property type="molecule type" value="Genomic_DNA"/>
</dbReference>
<name>A0A1T4JUH1_9FIRM</name>